<feature type="compositionally biased region" description="Acidic residues" evidence="1">
    <location>
        <begin position="161"/>
        <end position="172"/>
    </location>
</feature>
<feature type="region of interest" description="Disordered" evidence="1">
    <location>
        <begin position="154"/>
        <end position="200"/>
    </location>
</feature>
<organism evidence="3">
    <name type="scientific">Echinostoma caproni</name>
    <dbReference type="NCBI Taxonomy" id="27848"/>
    <lineage>
        <taxon>Eukaryota</taxon>
        <taxon>Metazoa</taxon>
        <taxon>Spiralia</taxon>
        <taxon>Lophotrochozoa</taxon>
        <taxon>Platyhelminthes</taxon>
        <taxon>Trematoda</taxon>
        <taxon>Digenea</taxon>
        <taxon>Plagiorchiida</taxon>
        <taxon>Echinostomata</taxon>
        <taxon>Echinostomatoidea</taxon>
        <taxon>Echinostomatidae</taxon>
        <taxon>Echinostoma</taxon>
    </lineage>
</organism>
<dbReference type="InterPro" id="IPR003961">
    <property type="entry name" value="FN3_dom"/>
</dbReference>
<dbReference type="AlphaFoldDB" id="A0A183B019"/>
<name>A0A183B019_9TREM</name>
<accession>A0A183B019</accession>
<feature type="domain" description="Fibronectin type-III" evidence="2">
    <location>
        <begin position="166"/>
        <end position="259"/>
    </location>
</feature>
<protein>
    <submittedName>
        <fullName evidence="3">Fibronectin type-III domain-containing protein</fullName>
    </submittedName>
</protein>
<dbReference type="CDD" id="cd00063">
    <property type="entry name" value="FN3"/>
    <property type="match status" value="1"/>
</dbReference>
<dbReference type="PROSITE" id="PS50853">
    <property type="entry name" value="FN3"/>
    <property type="match status" value="1"/>
</dbReference>
<sequence>LFCSLPPNALRADEKTHPVMPKLVHTEMRRHTSTTTTTNTTSRSDPIASEHDDEDDDLKTGLLHSPGPLSADDLAKLGYFTDCESTHLLGWFIVYEGIGQEVVLEHLLPGSHVLFRVRACSAADFQSQSILVGPPSTPPFPVVLPAVWQLDSALTNPQSGDSDDDPDADPDGDNTSGDSAFPPIAGSKDSNAPPSLLLRSSSMDGLGTTMGRLICSVFSPECRVVGLRPGNTYAFRVRAYNRVGWGPWTDWTRVTTVPGPPAAPHNPPRVQPLPDTERIRIEWDPVRRGNGAAVSAYILEWQPVSGLSSGTKTELCDFQLVRLAQLIAVVTI</sequence>
<dbReference type="InterPro" id="IPR036116">
    <property type="entry name" value="FN3_sf"/>
</dbReference>
<dbReference type="Gene3D" id="2.60.40.10">
    <property type="entry name" value="Immunoglobulins"/>
    <property type="match status" value="2"/>
</dbReference>
<dbReference type="PANTHER" id="PTHR24099:SF11">
    <property type="entry name" value="FIBRONECTIN TYPE III DOMAIN-CONTAINING 3BA-RELATED"/>
    <property type="match status" value="1"/>
</dbReference>
<feature type="region of interest" description="Disordered" evidence="1">
    <location>
        <begin position="13"/>
        <end position="61"/>
    </location>
</feature>
<dbReference type="InterPro" id="IPR013783">
    <property type="entry name" value="Ig-like_fold"/>
</dbReference>
<dbReference type="InterPro" id="IPR050617">
    <property type="entry name" value="E3_ligase_FN3/SPRY"/>
</dbReference>
<proteinExistence type="predicted"/>
<reference evidence="3" key="1">
    <citation type="submission" date="2016-06" db="UniProtKB">
        <authorList>
            <consortium name="WormBaseParasite"/>
        </authorList>
    </citation>
    <scope>IDENTIFICATION</scope>
</reference>
<dbReference type="WBParaSite" id="ECPE_0001259001-mRNA-1">
    <property type="protein sequence ID" value="ECPE_0001259001-mRNA-1"/>
    <property type="gene ID" value="ECPE_0001259001"/>
</dbReference>
<feature type="compositionally biased region" description="Low complexity" evidence="1">
    <location>
        <begin position="33"/>
        <end position="44"/>
    </location>
</feature>
<feature type="compositionally biased region" description="Polar residues" evidence="1">
    <location>
        <begin position="188"/>
        <end position="200"/>
    </location>
</feature>
<dbReference type="PANTHER" id="PTHR24099">
    <property type="entry name" value="E3 UBIQUITIN-PROTEIN LIGASE TRIM36-RELATED"/>
    <property type="match status" value="1"/>
</dbReference>
<dbReference type="Pfam" id="PF00041">
    <property type="entry name" value="fn3"/>
    <property type="match status" value="1"/>
</dbReference>
<evidence type="ECO:0000256" key="1">
    <source>
        <dbReference type="SAM" id="MobiDB-lite"/>
    </source>
</evidence>
<evidence type="ECO:0000259" key="2">
    <source>
        <dbReference type="PROSITE" id="PS50853"/>
    </source>
</evidence>
<dbReference type="SUPFAM" id="SSF49265">
    <property type="entry name" value="Fibronectin type III"/>
    <property type="match status" value="1"/>
</dbReference>
<evidence type="ECO:0000313" key="3">
    <source>
        <dbReference type="WBParaSite" id="ECPE_0001259001-mRNA-1"/>
    </source>
</evidence>